<sequence length="205" mass="23570">MEKHEIILQPFSDKLGDFWLEFPCPHCNEIVKATRKIQRQLAFGSVGHKCSNCDTYYAFFRCPCCGKITGFDDREWNLLTTPEGAKCPSCNASLYRKKETWLPTLMGIASYTPSLSQWSSSDKEKLYLGKIRQTRSPDQQATIALRHHSVGVRVKSAKKSLDFLIKEKWYIPFSLSNSQELKIQKKYAHPLIMNSMKMHSVLLTT</sequence>
<comment type="caution">
    <text evidence="1">The sequence shown here is derived from an EMBL/GenBank/DDBJ whole genome shotgun (WGS) entry which is preliminary data.</text>
</comment>
<organism evidence="1 2">
    <name type="scientific">Thiorhodococcus fuscus</name>
    <dbReference type="NCBI Taxonomy" id="527200"/>
    <lineage>
        <taxon>Bacteria</taxon>
        <taxon>Pseudomonadati</taxon>
        <taxon>Pseudomonadota</taxon>
        <taxon>Gammaproteobacteria</taxon>
        <taxon>Chromatiales</taxon>
        <taxon>Chromatiaceae</taxon>
        <taxon>Thiorhodococcus</taxon>
    </lineage>
</organism>
<accession>A0ABW4Y5I1</accession>
<dbReference type="EMBL" id="JBHUHX010000011">
    <property type="protein sequence ID" value="MFD2111345.1"/>
    <property type="molecule type" value="Genomic_DNA"/>
</dbReference>
<evidence type="ECO:0008006" key="3">
    <source>
        <dbReference type="Google" id="ProtNLM"/>
    </source>
</evidence>
<reference evidence="2" key="1">
    <citation type="journal article" date="2019" name="Int. J. Syst. Evol. Microbiol.">
        <title>The Global Catalogue of Microorganisms (GCM) 10K type strain sequencing project: providing services to taxonomists for standard genome sequencing and annotation.</title>
        <authorList>
            <consortium name="The Broad Institute Genomics Platform"/>
            <consortium name="The Broad Institute Genome Sequencing Center for Infectious Disease"/>
            <person name="Wu L."/>
            <person name="Ma J."/>
        </authorList>
    </citation>
    <scope>NUCLEOTIDE SEQUENCE [LARGE SCALE GENOMIC DNA]</scope>
    <source>
        <strain evidence="2">KACC 12597</strain>
    </source>
</reference>
<proteinExistence type="predicted"/>
<gene>
    <name evidence="1" type="ORF">ACFSJC_05775</name>
</gene>
<evidence type="ECO:0000313" key="1">
    <source>
        <dbReference type="EMBL" id="MFD2111345.1"/>
    </source>
</evidence>
<dbReference type="Proteomes" id="UP001597337">
    <property type="component" value="Unassembled WGS sequence"/>
</dbReference>
<evidence type="ECO:0000313" key="2">
    <source>
        <dbReference type="Proteomes" id="UP001597337"/>
    </source>
</evidence>
<dbReference type="RefSeq" id="WP_386024510.1">
    <property type="nucleotide sequence ID" value="NZ_JBHUHX010000011.1"/>
</dbReference>
<keyword evidence="2" id="KW-1185">Reference proteome</keyword>
<protein>
    <recommendedName>
        <fullName evidence="3">Thaumarchaeal output domain-containing protein</fullName>
    </recommendedName>
</protein>
<name>A0ABW4Y5I1_9GAMM</name>